<evidence type="ECO:0000313" key="4">
    <source>
        <dbReference type="Proteomes" id="UP000027981"/>
    </source>
</evidence>
<dbReference type="Gene3D" id="3.40.50.720">
    <property type="entry name" value="NAD(P)-binding Rossmann-like Domain"/>
    <property type="match status" value="1"/>
</dbReference>
<dbReference type="KEGG" id="ppac:PAP_05150"/>
<dbReference type="Proteomes" id="UP000027981">
    <property type="component" value="Chromosome"/>
</dbReference>
<dbReference type="SUPFAM" id="SSF55347">
    <property type="entry name" value="Glyceraldehyde-3-phosphate dehydrogenase-like, C-terminal domain"/>
    <property type="match status" value="1"/>
</dbReference>
<dbReference type="PANTHER" id="PTHR43377:SF1">
    <property type="entry name" value="BILIVERDIN REDUCTASE A"/>
    <property type="match status" value="1"/>
</dbReference>
<accession>A0A075LTJ3</accession>
<gene>
    <name evidence="3" type="ORF">PAP_05150</name>
</gene>
<dbReference type="InterPro" id="IPR036291">
    <property type="entry name" value="NAD(P)-bd_dom_sf"/>
</dbReference>
<feature type="domain" description="Gfo/Idh/MocA-like oxidoreductase C-terminal" evidence="2">
    <location>
        <begin position="179"/>
        <end position="353"/>
    </location>
</feature>
<dbReference type="AlphaFoldDB" id="A0A075LTJ3"/>
<dbReference type="HOGENOM" id="CLU_023194_1_3_2"/>
<evidence type="ECO:0000259" key="1">
    <source>
        <dbReference type="Pfam" id="PF01408"/>
    </source>
</evidence>
<dbReference type="InterPro" id="IPR000683">
    <property type="entry name" value="Gfo/Idh/MocA-like_OxRdtase_N"/>
</dbReference>
<dbReference type="Pfam" id="PF02894">
    <property type="entry name" value="GFO_IDH_MocA_C"/>
    <property type="match status" value="1"/>
</dbReference>
<dbReference type="GO" id="GO:0000166">
    <property type="term" value="F:nucleotide binding"/>
    <property type="evidence" value="ECO:0007669"/>
    <property type="project" value="InterPro"/>
</dbReference>
<dbReference type="InterPro" id="IPR051450">
    <property type="entry name" value="Gfo/Idh/MocA_Oxidoreductases"/>
</dbReference>
<organism evidence="3 4">
    <name type="scientific">Palaeococcus pacificus DY20341</name>
    <dbReference type="NCBI Taxonomy" id="1343739"/>
    <lineage>
        <taxon>Archaea</taxon>
        <taxon>Methanobacteriati</taxon>
        <taxon>Methanobacteriota</taxon>
        <taxon>Thermococci</taxon>
        <taxon>Thermococcales</taxon>
        <taxon>Thermococcaceae</taxon>
        <taxon>Palaeococcus</taxon>
    </lineage>
</organism>
<proteinExistence type="predicted"/>
<evidence type="ECO:0000259" key="2">
    <source>
        <dbReference type="Pfam" id="PF02894"/>
    </source>
</evidence>
<dbReference type="PANTHER" id="PTHR43377">
    <property type="entry name" value="BILIVERDIN REDUCTASE A"/>
    <property type="match status" value="1"/>
</dbReference>
<keyword evidence="4" id="KW-1185">Reference proteome</keyword>
<dbReference type="EMBL" id="CP006019">
    <property type="protein sequence ID" value="AIF69441.1"/>
    <property type="molecule type" value="Genomic_DNA"/>
</dbReference>
<evidence type="ECO:0000313" key="3">
    <source>
        <dbReference type="EMBL" id="AIF69441.1"/>
    </source>
</evidence>
<protein>
    <submittedName>
        <fullName evidence="3">Dehydrogenase</fullName>
    </submittedName>
</protein>
<dbReference type="eggNOG" id="arCOG01622">
    <property type="taxonomic scope" value="Archaea"/>
</dbReference>
<dbReference type="Gene3D" id="3.30.360.10">
    <property type="entry name" value="Dihydrodipicolinate Reductase, domain 2"/>
    <property type="match status" value="1"/>
</dbReference>
<sequence length="359" mass="40869">MRNHYILFVDYMNKGEAMAEVLKVGVIGCGNIFNLAHKDALKKISGVKVTACMDINESRAKDGAKEFKAEAYTNLDEFLDLDLDVVQILTPTYTHAEIAIKALKSGKHVIVEKPIALKTSEARKMIKTAEKEGLRLFVGHVRRFDKRWVQIKEVIKKRNILPMQIKKSEVQGLPFPVHYWYWDEEKSGGVAIDLGVHVTDFLRWFFESEPVQVFAIGKMIKEEAKVNSTYDHFIMMIKFEGGKVGIAEVSWAYPYPARYGVFYHHLDIIGKNGRIRYTPMDTPVVGVAKSQFEMPRFSPLLSTFPDAFERELRYFFECIKRDVESMITANDALVALEIAEKGVESAKRGKAVKFGGETL</sequence>
<dbReference type="STRING" id="1343739.PAP_05150"/>
<feature type="domain" description="Gfo/Idh/MocA-like oxidoreductase N-terminal" evidence="1">
    <location>
        <begin position="22"/>
        <end position="140"/>
    </location>
</feature>
<reference evidence="4" key="1">
    <citation type="submission" date="2013-06" db="EMBL/GenBank/DDBJ databases">
        <title>Complete Genome Sequence of Hyperthermophilic Palaeococcus pacificus DY20341T, Isolated from a Deep-Sea Hydrothermal Sediments.</title>
        <authorList>
            <person name="Zeng X."/>
            <person name="Shao Z."/>
        </authorList>
    </citation>
    <scope>NUCLEOTIDE SEQUENCE [LARGE SCALE GENOMIC DNA]</scope>
    <source>
        <strain evidence="4">DY20341</strain>
    </source>
</reference>
<reference evidence="3 4" key="2">
    <citation type="journal article" date="2015" name="Genome Announc.">
        <title>Complete Genome Sequence of Hyperthermophilic Piezophilic Archaeon Palaeococcus pacificus DY20341T, Isolated from Deep-Sea Hydrothermal Sediments.</title>
        <authorList>
            <person name="Zeng X."/>
            <person name="Jebbar M."/>
            <person name="Shao Z."/>
        </authorList>
    </citation>
    <scope>NUCLEOTIDE SEQUENCE [LARGE SCALE GENOMIC DNA]</scope>
    <source>
        <strain evidence="3 4">DY20341</strain>
    </source>
</reference>
<dbReference type="Pfam" id="PF01408">
    <property type="entry name" value="GFO_IDH_MocA"/>
    <property type="match status" value="1"/>
</dbReference>
<dbReference type="InterPro" id="IPR004104">
    <property type="entry name" value="Gfo/Idh/MocA-like_OxRdtase_C"/>
</dbReference>
<name>A0A075LTJ3_9EURY</name>
<dbReference type="SUPFAM" id="SSF51735">
    <property type="entry name" value="NAD(P)-binding Rossmann-fold domains"/>
    <property type="match status" value="1"/>
</dbReference>